<evidence type="ECO:0000259" key="5">
    <source>
        <dbReference type="SMART" id="SM01043"/>
    </source>
</evidence>
<organism evidence="6 7">
    <name type="scientific">Acrocarpospora pleiomorpha</name>
    <dbReference type="NCBI Taxonomy" id="90975"/>
    <lineage>
        <taxon>Bacteria</taxon>
        <taxon>Bacillati</taxon>
        <taxon>Actinomycetota</taxon>
        <taxon>Actinomycetes</taxon>
        <taxon>Streptosporangiales</taxon>
        <taxon>Streptosporangiaceae</taxon>
        <taxon>Acrocarpospora</taxon>
    </lineage>
</organism>
<sequence length="475" mass="53224">MELRILGPIELWAKQTRHNIGWVRERHVLIILAIMPGEPVTTETLVNLVWDGDPPDHARDILYTYITRLKNRLRVIGADARLVSRAGTYLLETDPEKVDYHRFRQLRAQALAIAESGDELEAVRLLRMATKLWRGEPLEGLPGSWAERTRKGIEGELIGSAIERVEIELRLARHSEVITELSSLVESYPDQERLVELLMIALYQSGRQIEATAVFQRARENLVAVYGTEPSPQLPLSNPYVALQAKSHYEQLLEFRIRLIDLVYQAHKRNSRDVGDRRPSAQAQQEIEAIQATLATDDAWLETVPLPLVIYLDDETGYERVRQALNAVLETIDQEIVFETPIVRGSIWQAFIAVIRGQASPDRLQGAAGAVRAGLQARVYGEPQSQITKATSDAVANLLQTLQNNENALIAIGDILIVKVDGIPLVRQLTPDQVEHLQKNPRLYTDPKLALSVLDIGLAAADHVGPDDSQRTVLP</sequence>
<dbReference type="GO" id="GO:0006355">
    <property type="term" value="P:regulation of DNA-templated transcription"/>
    <property type="evidence" value="ECO:0007669"/>
    <property type="project" value="InterPro"/>
</dbReference>
<evidence type="ECO:0000256" key="2">
    <source>
        <dbReference type="ARBA" id="ARBA00023015"/>
    </source>
</evidence>
<gene>
    <name evidence="6" type="ORF">Aple_016590</name>
</gene>
<dbReference type="GO" id="GO:0000160">
    <property type="term" value="P:phosphorelay signal transduction system"/>
    <property type="evidence" value="ECO:0007669"/>
    <property type="project" value="InterPro"/>
</dbReference>
<dbReference type="InterPro" id="IPR036388">
    <property type="entry name" value="WH-like_DNA-bd_sf"/>
</dbReference>
<dbReference type="Pfam" id="PF03704">
    <property type="entry name" value="BTAD"/>
    <property type="match status" value="1"/>
</dbReference>
<dbReference type="InterPro" id="IPR001867">
    <property type="entry name" value="OmpR/PhoB-type_DNA-bd"/>
</dbReference>
<feature type="domain" description="Bacterial transcriptional activator" evidence="5">
    <location>
        <begin position="98"/>
        <end position="234"/>
    </location>
</feature>
<dbReference type="SMART" id="SM01043">
    <property type="entry name" value="BTAD"/>
    <property type="match status" value="1"/>
</dbReference>
<dbReference type="PANTHER" id="PTHR35807:SF1">
    <property type="entry name" value="TRANSCRIPTIONAL REGULATOR REDD"/>
    <property type="match status" value="1"/>
</dbReference>
<name>A0A5M3XC68_9ACTN</name>
<evidence type="ECO:0000256" key="1">
    <source>
        <dbReference type="ARBA" id="ARBA00005820"/>
    </source>
</evidence>
<dbReference type="InterPro" id="IPR016032">
    <property type="entry name" value="Sig_transdc_resp-reg_C-effctor"/>
</dbReference>
<dbReference type="SUPFAM" id="SSF48452">
    <property type="entry name" value="TPR-like"/>
    <property type="match status" value="1"/>
</dbReference>
<dbReference type="Gene3D" id="1.10.10.10">
    <property type="entry name" value="Winged helix-like DNA-binding domain superfamily/Winged helix DNA-binding domain"/>
    <property type="match status" value="1"/>
</dbReference>
<dbReference type="Gene3D" id="1.25.40.10">
    <property type="entry name" value="Tetratricopeptide repeat domain"/>
    <property type="match status" value="1"/>
</dbReference>
<dbReference type="InterPro" id="IPR011990">
    <property type="entry name" value="TPR-like_helical_dom_sf"/>
</dbReference>
<dbReference type="OrthoDB" id="4054020at2"/>
<dbReference type="AlphaFoldDB" id="A0A5M3XC68"/>
<dbReference type="Pfam" id="PF00486">
    <property type="entry name" value="Trans_reg_C"/>
    <property type="match status" value="1"/>
</dbReference>
<dbReference type="InterPro" id="IPR005158">
    <property type="entry name" value="BTAD"/>
</dbReference>
<comment type="caution">
    <text evidence="6">The sequence shown here is derived from an EMBL/GenBank/DDBJ whole genome shotgun (WGS) entry which is preliminary data.</text>
</comment>
<reference evidence="6 7" key="1">
    <citation type="submission" date="2019-10" db="EMBL/GenBank/DDBJ databases">
        <title>Whole genome shotgun sequence of Acrocarpospora pleiomorpha NBRC 16267.</title>
        <authorList>
            <person name="Ichikawa N."/>
            <person name="Kimura A."/>
            <person name="Kitahashi Y."/>
            <person name="Komaki H."/>
            <person name="Oguchi A."/>
        </authorList>
    </citation>
    <scope>NUCLEOTIDE SEQUENCE [LARGE SCALE GENOMIC DNA]</scope>
    <source>
        <strain evidence="6 7">NBRC 16267</strain>
    </source>
</reference>
<comment type="similarity">
    <text evidence="1">Belongs to the AfsR/DnrI/RedD regulatory family.</text>
</comment>
<dbReference type="CDD" id="cd15831">
    <property type="entry name" value="BTAD"/>
    <property type="match status" value="1"/>
</dbReference>
<dbReference type="InterPro" id="IPR051677">
    <property type="entry name" value="AfsR-DnrI-RedD_regulator"/>
</dbReference>
<evidence type="ECO:0000313" key="7">
    <source>
        <dbReference type="Proteomes" id="UP000377595"/>
    </source>
</evidence>
<proteinExistence type="inferred from homology"/>
<dbReference type="PANTHER" id="PTHR35807">
    <property type="entry name" value="TRANSCRIPTIONAL REGULATOR REDD-RELATED"/>
    <property type="match status" value="1"/>
</dbReference>
<protein>
    <recommendedName>
        <fullName evidence="5">Bacterial transcriptional activator domain-containing protein</fullName>
    </recommendedName>
</protein>
<evidence type="ECO:0000256" key="3">
    <source>
        <dbReference type="ARBA" id="ARBA00023125"/>
    </source>
</evidence>
<keyword evidence="7" id="KW-1185">Reference proteome</keyword>
<keyword evidence="4" id="KW-0804">Transcription</keyword>
<dbReference type="Proteomes" id="UP000377595">
    <property type="component" value="Unassembled WGS sequence"/>
</dbReference>
<dbReference type="EMBL" id="BLAF01000008">
    <property type="protein sequence ID" value="GES18764.1"/>
    <property type="molecule type" value="Genomic_DNA"/>
</dbReference>
<keyword evidence="3" id="KW-0238">DNA-binding</keyword>
<keyword evidence="2" id="KW-0805">Transcription regulation</keyword>
<evidence type="ECO:0000256" key="4">
    <source>
        <dbReference type="ARBA" id="ARBA00023163"/>
    </source>
</evidence>
<accession>A0A5M3XC68</accession>
<evidence type="ECO:0000313" key="6">
    <source>
        <dbReference type="EMBL" id="GES18764.1"/>
    </source>
</evidence>
<dbReference type="GO" id="GO:0003677">
    <property type="term" value="F:DNA binding"/>
    <property type="evidence" value="ECO:0007669"/>
    <property type="project" value="UniProtKB-KW"/>
</dbReference>
<dbReference type="SUPFAM" id="SSF46894">
    <property type="entry name" value="C-terminal effector domain of the bipartite response regulators"/>
    <property type="match status" value="1"/>
</dbReference>